<sequence>MRVKEYIQNEFLVLALTCYAACYAVAQFYEIFCYCWMFIVAVIPRFHLRPAGTIARSQIKYGLWYSGIV</sequence>
<accession>A0A2W1BKB5</accession>
<keyword evidence="2" id="KW-1185">Reference proteome</keyword>
<proteinExistence type="predicted"/>
<protein>
    <submittedName>
        <fullName evidence="1">Uncharacterized protein</fullName>
    </submittedName>
</protein>
<dbReference type="AlphaFoldDB" id="A0A2W1BKB5"/>
<organism evidence="1 2">
    <name type="scientific">Helicoverpa armigera</name>
    <name type="common">Cotton bollworm</name>
    <name type="synonym">Heliothis armigera</name>
    <dbReference type="NCBI Taxonomy" id="29058"/>
    <lineage>
        <taxon>Eukaryota</taxon>
        <taxon>Metazoa</taxon>
        <taxon>Ecdysozoa</taxon>
        <taxon>Arthropoda</taxon>
        <taxon>Hexapoda</taxon>
        <taxon>Insecta</taxon>
        <taxon>Pterygota</taxon>
        <taxon>Neoptera</taxon>
        <taxon>Endopterygota</taxon>
        <taxon>Lepidoptera</taxon>
        <taxon>Glossata</taxon>
        <taxon>Ditrysia</taxon>
        <taxon>Noctuoidea</taxon>
        <taxon>Noctuidae</taxon>
        <taxon>Heliothinae</taxon>
        <taxon>Helicoverpa</taxon>
    </lineage>
</organism>
<dbReference type="Proteomes" id="UP000249218">
    <property type="component" value="Unassembled WGS sequence"/>
</dbReference>
<dbReference type="EMBL" id="KZ150122">
    <property type="protein sequence ID" value="PZC73170.1"/>
    <property type="molecule type" value="Genomic_DNA"/>
</dbReference>
<gene>
    <name evidence="1" type="primary">HaOG209962</name>
    <name evidence="1" type="ORF">B5X24_HaOG209962</name>
</gene>
<name>A0A2W1BKB5_HELAM</name>
<reference evidence="1 2" key="1">
    <citation type="journal article" date="2017" name="BMC Biol.">
        <title>Genomic innovations, transcriptional plasticity and gene loss underlying the evolution and divergence of two highly polyphagous and invasive Helicoverpa pest species.</title>
        <authorList>
            <person name="Pearce S.L."/>
            <person name="Clarke D.F."/>
            <person name="East P.D."/>
            <person name="Elfekih S."/>
            <person name="Gordon K.H."/>
            <person name="Jermiin L.S."/>
            <person name="McGaughran A."/>
            <person name="Oakeshott J.G."/>
            <person name="Papanikolaou A."/>
            <person name="Perera O.P."/>
            <person name="Rane R.V."/>
            <person name="Richards S."/>
            <person name="Tay W.T."/>
            <person name="Walsh T.K."/>
            <person name="Anderson A."/>
            <person name="Anderson C.J."/>
            <person name="Asgari S."/>
            <person name="Board P.G."/>
            <person name="Bretschneider A."/>
            <person name="Campbell P.M."/>
            <person name="Chertemps T."/>
            <person name="Christeller J.T."/>
            <person name="Coppin C.W."/>
            <person name="Downes S.J."/>
            <person name="Duan G."/>
            <person name="Farnsworth C.A."/>
            <person name="Good R.T."/>
            <person name="Han L.B."/>
            <person name="Han Y.C."/>
            <person name="Hatje K."/>
            <person name="Horne I."/>
            <person name="Huang Y.P."/>
            <person name="Hughes D.S."/>
            <person name="Jacquin-Joly E."/>
            <person name="James W."/>
            <person name="Jhangiani S."/>
            <person name="Kollmar M."/>
            <person name="Kuwar S.S."/>
            <person name="Li S."/>
            <person name="Liu N.Y."/>
            <person name="Maibeche M.T."/>
            <person name="Miller J.R."/>
            <person name="Montagne N."/>
            <person name="Perry T."/>
            <person name="Qu J."/>
            <person name="Song S.V."/>
            <person name="Sutton G.G."/>
            <person name="Vogel H."/>
            <person name="Walenz B.P."/>
            <person name="Xu W."/>
            <person name="Zhang H.J."/>
            <person name="Zou Z."/>
            <person name="Batterham P."/>
            <person name="Edwards O.R."/>
            <person name="Feyereisen R."/>
            <person name="Gibbs R.A."/>
            <person name="Heckel D.G."/>
            <person name="McGrath A."/>
            <person name="Robin C."/>
            <person name="Scherer S.E."/>
            <person name="Worley K.C."/>
            <person name="Wu Y.D."/>
        </authorList>
    </citation>
    <scope>NUCLEOTIDE SEQUENCE [LARGE SCALE GENOMIC DNA]</scope>
    <source>
        <strain evidence="1">Harm_GR_Male_#8</strain>
        <tissue evidence="1">Whole organism</tissue>
    </source>
</reference>
<evidence type="ECO:0000313" key="1">
    <source>
        <dbReference type="EMBL" id="PZC73170.1"/>
    </source>
</evidence>
<evidence type="ECO:0000313" key="2">
    <source>
        <dbReference type="Proteomes" id="UP000249218"/>
    </source>
</evidence>